<evidence type="ECO:0000313" key="3">
    <source>
        <dbReference type="Proteomes" id="UP000501058"/>
    </source>
</evidence>
<accession>A0A6G7Y390</accession>
<sequence>MSEHGAFGGYADWPEYVSGRPRVAGRLGALLGVPRPGTPAPVAEGTWDADGVTTTRLTWDAGFGPRQSAFLLHPSDADPATLPGVLALHSHGGIKSVGAARMVDVPGLPQHVLAYRRDAEGGACVANDLARDGLTVLAPDAFCWGSRRFDLGITDAAAYDAAAGDHEHLVAKACSLLDTTLAGMVAHDDLLALDVLAASCAPGSLGVLGFSGGGGRAAALTALDDRIGTVVVVGMMTTMAALWPDHVGHSWLLHARGVDLPGLLTSRPDADVLVGYGRRDHLFSPAGMAAADALLAEAFAAGPGRYTGVFVDAGHAFTPELQDAARAHLRARAALTATTATPSRKVST</sequence>
<evidence type="ECO:0008006" key="4">
    <source>
        <dbReference type="Google" id="ProtNLM"/>
    </source>
</evidence>
<dbReference type="EMBL" id="CP049865">
    <property type="protein sequence ID" value="QIK71077.1"/>
    <property type="molecule type" value="Genomic_DNA"/>
</dbReference>
<evidence type="ECO:0000256" key="1">
    <source>
        <dbReference type="ARBA" id="ARBA00008645"/>
    </source>
</evidence>
<keyword evidence="3" id="KW-1185">Reference proteome</keyword>
<dbReference type="Proteomes" id="UP000501058">
    <property type="component" value="Chromosome"/>
</dbReference>
<dbReference type="PANTHER" id="PTHR22946:SF8">
    <property type="entry name" value="ACETYL XYLAN ESTERASE DOMAIN-CONTAINING PROTEIN"/>
    <property type="match status" value="1"/>
</dbReference>
<dbReference type="AlphaFoldDB" id="A0A6G7Y390"/>
<reference evidence="2 3" key="1">
    <citation type="submission" date="2020-03" db="EMBL/GenBank/DDBJ databases">
        <title>Propioniciclava sp. nov., isolated from Hydrophilus acuminatus.</title>
        <authorList>
            <person name="Hyun D.-W."/>
            <person name="Bae J.-W."/>
        </authorList>
    </citation>
    <scope>NUCLEOTIDE SEQUENCE [LARGE SCALE GENOMIC DNA]</scope>
    <source>
        <strain evidence="2 3">HDW11</strain>
    </source>
</reference>
<evidence type="ECO:0000313" key="2">
    <source>
        <dbReference type="EMBL" id="QIK71077.1"/>
    </source>
</evidence>
<proteinExistence type="inferred from homology"/>
<dbReference type="RefSeq" id="WP_166231041.1">
    <property type="nucleotide sequence ID" value="NZ_CP049865.1"/>
</dbReference>
<dbReference type="SUPFAM" id="SSF53474">
    <property type="entry name" value="alpha/beta-Hydrolases"/>
    <property type="match status" value="1"/>
</dbReference>
<organism evidence="2 3">
    <name type="scientific">Propioniciclava coleopterorum</name>
    <dbReference type="NCBI Taxonomy" id="2714937"/>
    <lineage>
        <taxon>Bacteria</taxon>
        <taxon>Bacillati</taxon>
        <taxon>Actinomycetota</taxon>
        <taxon>Actinomycetes</taxon>
        <taxon>Propionibacteriales</taxon>
        <taxon>Propionibacteriaceae</taxon>
        <taxon>Propioniciclava</taxon>
    </lineage>
</organism>
<gene>
    <name evidence="2" type="ORF">G7070_00735</name>
</gene>
<dbReference type="Gene3D" id="3.40.50.1820">
    <property type="entry name" value="alpha/beta hydrolase"/>
    <property type="match status" value="1"/>
</dbReference>
<dbReference type="KEGG" id="prv:G7070_00735"/>
<protein>
    <recommendedName>
        <fullName evidence="4">Acetyl xylan esterase (AXE1)</fullName>
    </recommendedName>
</protein>
<dbReference type="InterPro" id="IPR029058">
    <property type="entry name" value="AB_hydrolase_fold"/>
</dbReference>
<dbReference type="PANTHER" id="PTHR22946">
    <property type="entry name" value="DIENELACTONE HYDROLASE DOMAIN-CONTAINING PROTEIN-RELATED"/>
    <property type="match status" value="1"/>
</dbReference>
<name>A0A6G7Y390_9ACTN</name>
<comment type="similarity">
    <text evidence="1">Belongs to the AB hydrolase superfamily.</text>
</comment>
<dbReference type="InterPro" id="IPR050261">
    <property type="entry name" value="FrsA_esterase"/>
</dbReference>